<name>A0A8T2XX15_POPDE</name>
<dbReference type="AlphaFoldDB" id="A0A8T2XX15"/>
<dbReference type="EMBL" id="JACEGQ020000010">
    <property type="protein sequence ID" value="KAH8497378.1"/>
    <property type="molecule type" value="Genomic_DNA"/>
</dbReference>
<keyword evidence="3" id="KW-1185">Reference proteome</keyword>
<feature type="region of interest" description="Disordered" evidence="1">
    <location>
        <begin position="1"/>
        <end position="32"/>
    </location>
</feature>
<protein>
    <submittedName>
        <fullName evidence="2">Uncharacterized protein</fullName>
    </submittedName>
</protein>
<dbReference type="Proteomes" id="UP000807159">
    <property type="component" value="Chromosome 10"/>
</dbReference>
<comment type="caution">
    <text evidence="2">The sequence shown here is derived from an EMBL/GenBank/DDBJ whole genome shotgun (WGS) entry which is preliminary data.</text>
</comment>
<accession>A0A8T2XX15</accession>
<feature type="compositionally biased region" description="Polar residues" evidence="1">
    <location>
        <begin position="1"/>
        <end position="17"/>
    </location>
</feature>
<reference evidence="2" key="1">
    <citation type="journal article" date="2021" name="J. Hered.">
        <title>Genome Assembly of Salicaceae Populus deltoides (Eastern Cottonwood) I-69 Based on Nanopore Sequencing and Hi-C Technologies.</title>
        <authorList>
            <person name="Bai S."/>
            <person name="Wu H."/>
            <person name="Zhang J."/>
            <person name="Pan Z."/>
            <person name="Zhao W."/>
            <person name="Li Z."/>
            <person name="Tong C."/>
        </authorList>
    </citation>
    <scope>NUCLEOTIDE SEQUENCE</scope>
    <source>
        <tissue evidence="2">Leaf</tissue>
    </source>
</reference>
<organism evidence="2 3">
    <name type="scientific">Populus deltoides</name>
    <name type="common">Eastern poplar</name>
    <name type="synonym">Eastern cottonwood</name>
    <dbReference type="NCBI Taxonomy" id="3696"/>
    <lineage>
        <taxon>Eukaryota</taxon>
        <taxon>Viridiplantae</taxon>
        <taxon>Streptophyta</taxon>
        <taxon>Embryophyta</taxon>
        <taxon>Tracheophyta</taxon>
        <taxon>Spermatophyta</taxon>
        <taxon>Magnoliopsida</taxon>
        <taxon>eudicotyledons</taxon>
        <taxon>Gunneridae</taxon>
        <taxon>Pentapetalae</taxon>
        <taxon>rosids</taxon>
        <taxon>fabids</taxon>
        <taxon>Malpighiales</taxon>
        <taxon>Salicaceae</taxon>
        <taxon>Saliceae</taxon>
        <taxon>Populus</taxon>
    </lineage>
</organism>
<gene>
    <name evidence="2" type="ORF">H0E87_019881</name>
</gene>
<evidence type="ECO:0000313" key="2">
    <source>
        <dbReference type="EMBL" id="KAH8497378.1"/>
    </source>
</evidence>
<sequence>MAVAEQTTSPATAKYTKTSSRSHSSQLSHLSTSPSFRFRRSFRPIPRAQNFKITCSVNKFQPQLQFRPKKPRTSLNASTSTSEEKKMVSYDLIVSRNTEAELLPEKRCVAHLTGEGVAFRDLPEDTMLPGETLQIIAIAGSCSHLAQMAIAISFYPLPLVNILSPEVSSAQGTQVLCLSISECHACREQVLQTSDCNIKNILDL</sequence>
<evidence type="ECO:0000256" key="1">
    <source>
        <dbReference type="SAM" id="MobiDB-lite"/>
    </source>
</evidence>
<feature type="compositionally biased region" description="Low complexity" evidence="1">
    <location>
        <begin position="18"/>
        <end position="32"/>
    </location>
</feature>
<evidence type="ECO:0000313" key="3">
    <source>
        <dbReference type="Proteomes" id="UP000807159"/>
    </source>
</evidence>
<proteinExistence type="predicted"/>